<feature type="domain" description="Dynein regulatory complex protein 1 C-terminal" evidence="6">
    <location>
        <begin position="531"/>
        <end position="589"/>
    </location>
</feature>
<dbReference type="PANTHER" id="PTHR21625:SF1">
    <property type="entry name" value="DYNEIN REGULATORY COMPLEX PROTEIN 1"/>
    <property type="match status" value="1"/>
</dbReference>
<evidence type="ECO:0000256" key="4">
    <source>
        <dbReference type="SAM" id="MobiDB-lite"/>
    </source>
</evidence>
<dbReference type="Proteomes" id="UP001174909">
    <property type="component" value="Unassembled WGS sequence"/>
</dbReference>
<dbReference type="Pfam" id="PF14772">
    <property type="entry name" value="NYD-SP28"/>
    <property type="match status" value="1"/>
</dbReference>
<dbReference type="PANTHER" id="PTHR21625">
    <property type="entry name" value="NYD-SP28 PROTEIN"/>
    <property type="match status" value="1"/>
</dbReference>
<evidence type="ECO:0000256" key="1">
    <source>
        <dbReference type="ARBA" id="ARBA00009688"/>
    </source>
</evidence>
<dbReference type="InterPro" id="IPR039505">
    <property type="entry name" value="DRC1/2_N"/>
</dbReference>
<evidence type="ECO:0000313" key="7">
    <source>
        <dbReference type="EMBL" id="CAI8028663.1"/>
    </source>
</evidence>
<proteinExistence type="inferred from homology"/>
<dbReference type="GO" id="GO:0005858">
    <property type="term" value="C:axonemal dynein complex"/>
    <property type="evidence" value="ECO:0007669"/>
    <property type="project" value="InterPro"/>
</dbReference>
<dbReference type="GO" id="GO:0003352">
    <property type="term" value="P:regulation of cilium movement"/>
    <property type="evidence" value="ECO:0007669"/>
    <property type="project" value="TreeGrafter"/>
</dbReference>
<feature type="region of interest" description="Disordered" evidence="4">
    <location>
        <begin position="327"/>
        <end position="366"/>
    </location>
</feature>
<dbReference type="GO" id="GO:0070286">
    <property type="term" value="P:axonemal dynein complex assembly"/>
    <property type="evidence" value="ECO:0007669"/>
    <property type="project" value="InterPro"/>
</dbReference>
<gene>
    <name evidence="7" type="ORF">GBAR_LOCUS16317</name>
</gene>
<dbReference type="InterPro" id="IPR029440">
    <property type="entry name" value="DRC1_C"/>
</dbReference>
<evidence type="ECO:0000256" key="3">
    <source>
        <dbReference type="SAM" id="Coils"/>
    </source>
</evidence>
<feature type="compositionally biased region" description="Acidic residues" evidence="4">
    <location>
        <begin position="441"/>
        <end position="453"/>
    </location>
</feature>
<comment type="caution">
    <text evidence="7">The sequence shown here is derived from an EMBL/GenBank/DDBJ whole genome shotgun (WGS) entry which is preliminary data.</text>
</comment>
<evidence type="ECO:0000259" key="5">
    <source>
        <dbReference type="Pfam" id="PF14772"/>
    </source>
</evidence>
<feature type="region of interest" description="Disordered" evidence="4">
    <location>
        <begin position="441"/>
        <end position="478"/>
    </location>
</feature>
<organism evidence="7 8">
    <name type="scientific">Geodia barretti</name>
    <name type="common">Barrett's horny sponge</name>
    <dbReference type="NCBI Taxonomy" id="519541"/>
    <lineage>
        <taxon>Eukaryota</taxon>
        <taxon>Metazoa</taxon>
        <taxon>Porifera</taxon>
        <taxon>Demospongiae</taxon>
        <taxon>Heteroscleromorpha</taxon>
        <taxon>Tetractinellida</taxon>
        <taxon>Astrophorina</taxon>
        <taxon>Geodiidae</taxon>
        <taxon>Geodia</taxon>
    </lineage>
</organism>
<sequence>MKKWSTAKNSTIPQEIQKLILQQKAACDAMTDEKDKLVNDFQQELKSQDDQYVKYLKKQAEEVDLVLERMEEQAHTLLRAHRQEMAQIESSFATERETLRDNHKSEWEEAVGKRRSQEAHFLARREERIDKNEAQIQHLRRRNMEDYNRIKIKLETDIQTLQQQIQQMKATYLLNAEKLEYNFQVLKKRDEENTATISLQKRRITRLQDTHNQLSTRLRKQSQAQQSELQALMEEYRKNTEQYRDVQKKARHFQMSDARLFREVWAMNEEKVRELAGEVLEADRVVHKQQLGLEWGEPCEVLSPMDRVLATARSKMSQATIYASQVLSEPDGSVGSEDEGFEGEGDEVSRAPTRGGKEGGKLVDTPRAPTAHVHLSSTVKKVLELLCQEAGFLLDEKLTRLVAPLAKEEQMMMKLDSMFKSLGVHTEEDIRHLVGFFVHEQEEEEEEKEAEENGENKGESQQPKVTDDEAMKGGETRSQSHLKIALIHPNEIPSALRQFVEQRKSTAKPPLLGPRTVGLSLEHKELLGGSFWKGMAGVLPQSHEKVWDALLEGLEQYNSVLVSRYKVKEETHALRNQNTELRLLLQHYMHSRINEELEIPPTLMLPA</sequence>
<reference evidence="7" key="1">
    <citation type="submission" date="2023-03" db="EMBL/GenBank/DDBJ databases">
        <authorList>
            <person name="Steffen K."/>
            <person name="Cardenas P."/>
        </authorList>
    </citation>
    <scope>NUCLEOTIDE SEQUENCE</scope>
</reference>
<feature type="coiled-coil region" evidence="3">
    <location>
        <begin position="122"/>
        <end position="171"/>
    </location>
</feature>
<feature type="compositionally biased region" description="Basic and acidic residues" evidence="4">
    <location>
        <begin position="465"/>
        <end position="475"/>
    </location>
</feature>
<evidence type="ECO:0000313" key="8">
    <source>
        <dbReference type="Proteomes" id="UP001174909"/>
    </source>
</evidence>
<dbReference type="EMBL" id="CASHTH010002352">
    <property type="protein sequence ID" value="CAI8028663.1"/>
    <property type="molecule type" value="Genomic_DNA"/>
</dbReference>
<feature type="coiled-coil region" evidence="3">
    <location>
        <begin position="53"/>
        <end position="87"/>
    </location>
</feature>
<dbReference type="Pfam" id="PF14775">
    <property type="entry name" value="NYD-SP28_assoc"/>
    <property type="match status" value="1"/>
</dbReference>
<comment type="similarity">
    <text evidence="1">Belongs to the DRC1 family.</text>
</comment>
<name>A0AA35SES1_GEOBA</name>
<feature type="domain" description="Dynein regulatory complex protein 1/2 N-terminal" evidence="5">
    <location>
        <begin position="2"/>
        <end position="63"/>
    </location>
</feature>
<dbReference type="AlphaFoldDB" id="A0AA35SES1"/>
<accession>A0AA35SES1</accession>
<evidence type="ECO:0000256" key="2">
    <source>
        <dbReference type="ARBA" id="ARBA00023054"/>
    </source>
</evidence>
<keyword evidence="2 3" id="KW-0175">Coiled coil</keyword>
<evidence type="ECO:0000259" key="6">
    <source>
        <dbReference type="Pfam" id="PF14775"/>
    </source>
</evidence>
<keyword evidence="8" id="KW-1185">Reference proteome</keyword>
<feature type="compositionally biased region" description="Acidic residues" evidence="4">
    <location>
        <begin position="336"/>
        <end position="346"/>
    </location>
</feature>
<dbReference type="GO" id="GO:0060285">
    <property type="term" value="P:cilium-dependent cell motility"/>
    <property type="evidence" value="ECO:0007669"/>
    <property type="project" value="TreeGrafter"/>
</dbReference>
<feature type="coiled-coil region" evidence="3">
    <location>
        <begin position="215"/>
        <end position="249"/>
    </location>
</feature>
<protein>
    <submittedName>
        <fullName evidence="7">Dynein regulatory complex protein 1</fullName>
    </submittedName>
</protein>
<dbReference type="InterPro" id="IPR039750">
    <property type="entry name" value="DRC1/DRC2"/>
</dbReference>